<sequence>MDSLAVNNIIDNSASNIHAPTNFGINLAVASNNNAAVNHISIVATSSHHDMPSILVLIMPTVPYANPFLDIFKLEVLEVKISSDDKSEFILFLTCTHFYLMTYLTSTTPIKSQGNIGLNELKYTAEDAGREKLSLATFTGGR</sequence>
<accession>A0A6A6MAP6</accession>
<protein>
    <submittedName>
        <fullName evidence="1">Uncharacterized protein</fullName>
    </submittedName>
</protein>
<dbReference type="Proteomes" id="UP000467840">
    <property type="component" value="Chromosome 14"/>
</dbReference>
<evidence type="ECO:0000313" key="2">
    <source>
        <dbReference type="Proteomes" id="UP000467840"/>
    </source>
</evidence>
<comment type="caution">
    <text evidence="1">The sequence shown here is derived from an EMBL/GenBank/DDBJ whole genome shotgun (WGS) entry which is preliminary data.</text>
</comment>
<proteinExistence type="predicted"/>
<reference evidence="1 2" key="1">
    <citation type="journal article" date="2020" name="Mol. Plant">
        <title>The Chromosome-Based Rubber Tree Genome Provides New Insights into Spurge Genome Evolution and Rubber Biosynthesis.</title>
        <authorList>
            <person name="Liu J."/>
            <person name="Shi C."/>
            <person name="Shi C.C."/>
            <person name="Li W."/>
            <person name="Zhang Q.J."/>
            <person name="Zhang Y."/>
            <person name="Li K."/>
            <person name="Lu H.F."/>
            <person name="Shi C."/>
            <person name="Zhu S.T."/>
            <person name="Xiao Z.Y."/>
            <person name="Nan H."/>
            <person name="Yue Y."/>
            <person name="Zhu X.G."/>
            <person name="Wu Y."/>
            <person name="Hong X.N."/>
            <person name="Fan G.Y."/>
            <person name="Tong Y."/>
            <person name="Zhang D."/>
            <person name="Mao C.L."/>
            <person name="Liu Y.L."/>
            <person name="Hao S.J."/>
            <person name="Liu W.Q."/>
            <person name="Lv M.Q."/>
            <person name="Zhang H.B."/>
            <person name="Liu Y."/>
            <person name="Hu-Tang G.R."/>
            <person name="Wang J.P."/>
            <person name="Wang J.H."/>
            <person name="Sun Y.H."/>
            <person name="Ni S.B."/>
            <person name="Chen W.B."/>
            <person name="Zhang X.C."/>
            <person name="Jiao Y.N."/>
            <person name="Eichler E.E."/>
            <person name="Li G.H."/>
            <person name="Liu X."/>
            <person name="Gao L.Z."/>
        </authorList>
    </citation>
    <scope>NUCLEOTIDE SEQUENCE [LARGE SCALE GENOMIC DNA]</scope>
    <source>
        <strain evidence="2">cv. GT1</strain>
        <tissue evidence="1">Leaf</tissue>
    </source>
</reference>
<organism evidence="1 2">
    <name type="scientific">Hevea brasiliensis</name>
    <name type="common">Para rubber tree</name>
    <name type="synonym">Siphonia brasiliensis</name>
    <dbReference type="NCBI Taxonomy" id="3981"/>
    <lineage>
        <taxon>Eukaryota</taxon>
        <taxon>Viridiplantae</taxon>
        <taxon>Streptophyta</taxon>
        <taxon>Embryophyta</taxon>
        <taxon>Tracheophyta</taxon>
        <taxon>Spermatophyta</taxon>
        <taxon>Magnoliopsida</taxon>
        <taxon>eudicotyledons</taxon>
        <taxon>Gunneridae</taxon>
        <taxon>Pentapetalae</taxon>
        <taxon>rosids</taxon>
        <taxon>fabids</taxon>
        <taxon>Malpighiales</taxon>
        <taxon>Euphorbiaceae</taxon>
        <taxon>Crotonoideae</taxon>
        <taxon>Micrandreae</taxon>
        <taxon>Hevea</taxon>
    </lineage>
</organism>
<dbReference type="AlphaFoldDB" id="A0A6A6MAP6"/>
<dbReference type="EMBL" id="JAAGAX010000006">
    <property type="protein sequence ID" value="KAF2310730.1"/>
    <property type="molecule type" value="Genomic_DNA"/>
</dbReference>
<name>A0A6A6MAP6_HEVBR</name>
<gene>
    <name evidence="1" type="ORF">GH714_016739</name>
</gene>
<keyword evidence="2" id="KW-1185">Reference proteome</keyword>
<evidence type="ECO:0000313" key="1">
    <source>
        <dbReference type="EMBL" id="KAF2310730.1"/>
    </source>
</evidence>